<keyword evidence="1" id="KW-0812">Transmembrane</keyword>
<keyword evidence="1" id="KW-0472">Membrane</keyword>
<evidence type="ECO:0000256" key="1">
    <source>
        <dbReference type="SAM" id="Phobius"/>
    </source>
</evidence>
<dbReference type="EMBL" id="GGEC01062172">
    <property type="protein sequence ID" value="MBX42656.1"/>
    <property type="molecule type" value="Transcribed_RNA"/>
</dbReference>
<sequence length="46" mass="5209">MAVHLQSFLMLWALNFGISVFFFSILFSGFPNVLVYGLRTHISSSI</sequence>
<feature type="transmembrane region" description="Helical" evidence="1">
    <location>
        <begin position="12"/>
        <end position="38"/>
    </location>
</feature>
<protein>
    <submittedName>
        <fullName evidence="2">Uncharacterized protein</fullName>
    </submittedName>
</protein>
<organism evidence="2">
    <name type="scientific">Rhizophora mucronata</name>
    <name type="common">Asiatic mangrove</name>
    <dbReference type="NCBI Taxonomy" id="61149"/>
    <lineage>
        <taxon>Eukaryota</taxon>
        <taxon>Viridiplantae</taxon>
        <taxon>Streptophyta</taxon>
        <taxon>Embryophyta</taxon>
        <taxon>Tracheophyta</taxon>
        <taxon>Spermatophyta</taxon>
        <taxon>Magnoliopsida</taxon>
        <taxon>eudicotyledons</taxon>
        <taxon>Gunneridae</taxon>
        <taxon>Pentapetalae</taxon>
        <taxon>rosids</taxon>
        <taxon>fabids</taxon>
        <taxon>Malpighiales</taxon>
        <taxon>Rhizophoraceae</taxon>
        <taxon>Rhizophora</taxon>
    </lineage>
</organism>
<reference evidence="2" key="1">
    <citation type="submission" date="2018-02" db="EMBL/GenBank/DDBJ databases">
        <title>Rhizophora mucronata_Transcriptome.</title>
        <authorList>
            <person name="Meera S.P."/>
            <person name="Sreeshan A."/>
            <person name="Augustine A."/>
        </authorList>
    </citation>
    <scope>NUCLEOTIDE SEQUENCE</scope>
    <source>
        <tissue evidence="2">Leaf</tissue>
    </source>
</reference>
<keyword evidence="1" id="KW-1133">Transmembrane helix</keyword>
<proteinExistence type="predicted"/>
<dbReference type="AlphaFoldDB" id="A0A2P2NJJ0"/>
<name>A0A2P2NJJ0_RHIMU</name>
<evidence type="ECO:0000313" key="2">
    <source>
        <dbReference type="EMBL" id="MBX42656.1"/>
    </source>
</evidence>
<accession>A0A2P2NJJ0</accession>